<sequence>MPFPLPPALVQQALPQEKPRLVKIELHFVAPSAAMKRIDGNGKQKSLRPDGLRNVIISDVDKVLILQGTEEAVAEFKALLRLIDVKPVVLELKVQFVQEGENTIYLRLRTADAQKTRVTLGEDALARGLLIIPHLSDDNKSVTFEILREVGEPSKLADPKKVPLMKAGALGQELRIPLDDGLLFLTATLLKTEGK</sequence>
<comment type="caution">
    <text evidence="1">The sequence shown here is derived from an EMBL/GenBank/DDBJ whole genome shotgun (WGS) entry which is preliminary data.</text>
</comment>
<organism evidence="1 2">
    <name type="scientific">Armatimonas rosea</name>
    <dbReference type="NCBI Taxonomy" id="685828"/>
    <lineage>
        <taxon>Bacteria</taxon>
        <taxon>Bacillati</taxon>
        <taxon>Armatimonadota</taxon>
        <taxon>Armatimonadia</taxon>
        <taxon>Armatimonadales</taxon>
        <taxon>Armatimonadaceae</taxon>
        <taxon>Armatimonas</taxon>
    </lineage>
</organism>
<dbReference type="AlphaFoldDB" id="A0A7W9W618"/>
<name>A0A7W9W618_ARMRO</name>
<reference evidence="1 2" key="1">
    <citation type="submission" date="2020-08" db="EMBL/GenBank/DDBJ databases">
        <title>Genomic Encyclopedia of Type Strains, Phase IV (KMG-IV): sequencing the most valuable type-strain genomes for metagenomic binning, comparative biology and taxonomic classification.</title>
        <authorList>
            <person name="Goeker M."/>
        </authorList>
    </citation>
    <scope>NUCLEOTIDE SEQUENCE [LARGE SCALE GENOMIC DNA]</scope>
    <source>
        <strain evidence="1 2">DSM 23562</strain>
    </source>
</reference>
<accession>A0A7W9W618</accession>
<dbReference type="RefSeq" id="WP_184194536.1">
    <property type="nucleotide sequence ID" value="NZ_JACHGW010000002.1"/>
</dbReference>
<dbReference type="Proteomes" id="UP000520814">
    <property type="component" value="Unassembled WGS sequence"/>
</dbReference>
<evidence type="ECO:0008006" key="3">
    <source>
        <dbReference type="Google" id="ProtNLM"/>
    </source>
</evidence>
<protein>
    <recommendedName>
        <fullName evidence="3">NolW-like domain-containing protein</fullName>
    </recommendedName>
</protein>
<proteinExistence type="predicted"/>
<dbReference type="EMBL" id="JACHGW010000002">
    <property type="protein sequence ID" value="MBB6050148.1"/>
    <property type="molecule type" value="Genomic_DNA"/>
</dbReference>
<evidence type="ECO:0000313" key="1">
    <source>
        <dbReference type="EMBL" id="MBB6050148.1"/>
    </source>
</evidence>
<keyword evidence="2" id="KW-1185">Reference proteome</keyword>
<gene>
    <name evidence="1" type="ORF">HNQ39_001939</name>
</gene>
<evidence type="ECO:0000313" key="2">
    <source>
        <dbReference type="Proteomes" id="UP000520814"/>
    </source>
</evidence>